<keyword evidence="1" id="KW-0175">Coiled coil</keyword>
<sequence length="269" mass="28907">MIKHWTLPLLLALTALAGCSESSKGGDAGGAAAFRGEASKPGAFLAYEHQVSIHLAADKVAPRLAAAREACSDGRFGTCDLLAIEQSQGGYRAGQLVLRIVPEGVEKMVALAAEGGTLESRNTRAEDLAQAVGDNARTRERLERQYKTLEAFQGRKDLAVADLLALAREMAELEVQLAATAQESAQQQRRIATNLLTLDFTTDQQRPSRLSRIGDAAAGLLDNATEGTAQALEMLGYGIPFVIILFPLALLVRWLWRKSTRRGKAAARP</sequence>
<accession>A0A6J4EDZ7</accession>
<keyword evidence="8" id="KW-1185">Reference proteome</keyword>
<name>A0A6J4EDZ7_9PSED</name>
<evidence type="ECO:0000256" key="2">
    <source>
        <dbReference type="SAM" id="Phobius"/>
    </source>
</evidence>
<dbReference type="PROSITE" id="PS51257">
    <property type="entry name" value="PROKAR_LIPOPROTEIN"/>
    <property type="match status" value="1"/>
</dbReference>
<reference evidence="5 7" key="1">
    <citation type="submission" date="2020-05" db="EMBL/GenBank/DDBJ databases">
        <title>Characterization of novel class B3 metallo-beta-lactamase from novel Pseudomonas species.</title>
        <authorList>
            <person name="Yamada K."/>
            <person name="Aoki K."/>
            <person name="Ishii Y."/>
        </authorList>
    </citation>
    <scope>NUCLEOTIDE SEQUENCE [LARGE SCALE GENOMIC DNA]</scope>
    <source>
        <strain evidence="5 7">TUM18999</strain>
        <strain evidence="6 8">TUM20286</strain>
    </source>
</reference>
<keyword evidence="3" id="KW-0732">Signal</keyword>
<organism evidence="5 7">
    <name type="scientific">Pseudomonas tohonis</name>
    <dbReference type="NCBI Taxonomy" id="2725477"/>
    <lineage>
        <taxon>Bacteria</taxon>
        <taxon>Pseudomonadati</taxon>
        <taxon>Pseudomonadota</taxon>
        <taxon>Gammaproteobacteria</taxon>
        <taxon>Pseudomonadales</taxon>
        <taxon>Pseudomonadaceae</taxon>
        <taxon>Pseudomonas</taxon>
    </lineage>
</organism>
<dbReference type="AlphaFoldDB" id="A0A6J4EDZ7"/>
<keyword evidence="2" id="KW-0812">Transmembrane</keyword>
<evidence type="ECO:0000256" key="3">
    <source>
        <dbReference type="SAM" id="SignalP"/>
    </source>
</evidence>
<feature type="chain" id="PRO_5026976742" description="DUF4349 domain-containing protein" evidence="3">
    <location>
        <begin position="18"/>
        <end position="269"/>
    </location>
</feature>
<evidence type="ECO:0000313" key="5">
    <source>
        <dbReference type="EMBL" id="BCG26601.1"/>
    </source>
</evidence>
<dbReference type="Proteomes" id="UP000509383">
    <property type="component" value="Chromosome"/>
</dbReference>
<feature type="coiled-coil region" evidence="1">
    <location>
        <begin position="163"/>
        <end position="190"/>
    </location>
</feature>
<protein>
    <recommendedName>
        <fullName evidence="4">DUF4349 domain-containing protein</fullName>
    </recommendedName>
</protein>
<dbReference type="Proteomes" id="UP001054892">
    <property type="component" value="Unassembled WGS sequence"/>
</dbReference>
<dbReference type="EMBL" id="BQKM01000001">
    <property type="protein sequence ID" value="GJN50664.1"/>
    <property type="molecule type" value="Genomic_DNA"/>
</dbReference>
<keyword evidence="2" id="KW-1133">Transmembrane helix</keyword>
<gene>
    <name evidence="5" type="ORF">TUM18999_47920</name>
    <name evidence="6" type="ORF">TUM20286_04160</name>
</gene>
<evidence type="ECO:0000313" key="6">
    <source>
        <dbReference type="EMBL" id="GJN50664.1"/>
    </source>
</evidence>
<feature type="domain" description="DUF4349" evidence="4">
    <location>
        <begin position="51"/>
        <end position="253"/>
    </location>
</feature>
<dbReference type="Pfam" id="PF14257">
    <property type="entry name" value="DUF4349"/>
    <property type="match status" value="1"/>
</dbReference>
<evidence type="ECO:0000256" key="1">
    <source>
        <dbReference type="SAM" id="Coils"/>
    </source>
</evidence>
<dbReference type="EMBL" id="AP023189">
    <property type="protein sequence ID" value="BCG26601.1"/>
    <property type="molecule type" value="Genomic_DNA"/>
</dbReference>
<keyword evidence="2" id="KW-0472">Membrane</keyword>
<feature type="transmembrane region" description="Helical" evidence="2">
    <location>
        <begin position="234"/>
        <end position="256"/>
    </location>
</feature>
<dbReference type="KEGG" id="ptw:TUM18999_47920"/>
<evidence type="ECO:0000259" key="4">
    <source>
        <dbReference type="Pfam" id="PF14257"/>
    </source>
</evidence>
<evidence type="ECO:0000313" key="7">
    <source>
        <dbReference type="Proteomes" id="UP000509383"/>
    </source>
</evidence>
<feature type="signal peptide" evidence="3">
    <location>
        <begin position="1"/>
        <end position="17"/>
    </location>
</feature>
<proteinExistence type="predicted"/>
<evidence type="ECO:0000313" key="8">
    <source>
        <dbReference type="Proteomes" id="UP001054892"/>
    </source>
</evidence>
<dbReference type="InterPro" id="IPR025645">
    <property type="entry name" value="DUF4349"/>
</dbReference>